<dbReference type="KEGG" id="swp:swp_0921"/>
<keyword evidence="3" id="KW-0804">Transcription</keyword>
<dbReference type="SUPFAM" id="SSF46689">
    <property type="entry name" value="Homeodomain-like"/>
    <property type="match status" value="1"/>
</dbReference>
<dbReference type="STRING" id="225849.swp_0921"/>
<dbReference type="SUPFAM" id="SSF51215">
    <property type="entry name" value="Regulatory protein AraC"/>
    <property type="match status" value="1"/>
</dbReference>
<dbReference type="GO" id="GO:0043565">
    <property type="term" value="F:sequence-specific DNA binding"/>
    <property type="evidence" value="ECO:0007669"/>
    <property type="project" value="InterPro"/>
</dbReference>
<dbReference type="OrthoDB" id="9814125at2"/>
<reference evidence="5 6" key="1">
    <citation type="journal article" date="2008" name="PLoS ONE">
        <title>Environmental adaptation: genomic analysis of the piezotolerant and psychrotolerant deep-sea iron reducing bacterium Shewanella piezotolerans WP3.</title>
        <authorList>
            <person name="Wang F."/>
            <person name="Wang J."/>
            <person name="Jian H."/>
            <person name="Zhang B."/>
            <person name="Li S."/>
            <person name="Wang F."/>
            <person name="Zeng X."/>
            <person name="Gao L."/>
            <person name="Bartlett D.H."/>
            <person name="Yu J."/>
            <person name="Hu S."/>
            <person name="Xiao X."/>
        </authorList>
    </citation>
    <scope>NUCLEOTIDE SEQUENCE [LARGE SCALE GENOMIC DNA]</scope>
    <source>
        <strain evidence="6">WP3 / JCM 13877</strain>
    </source>
</reference>
<dbReference type="EMBL" id="CP000472">
    <property type="protein sequence ID" value="ACJ27727.1"/>
    <property type="molecule type" value="Genomic_DNA"/>
</dbReference>
<proteinExistence type="predicted"/>
<protein>
    <submittedName>
        <fullName evidence="5">Transcriptional regulator, AraC family</fullName>
    </submittedName>
</protein>
<dbReference type="InterPro" id="IPR003313">
    <property type="entry name" value="AraC-bd"/>
</dbReference>
<dbReference type="PANTHER" id="PTHR43280">
    <property type="entry name" value="ARAC-FAMILY TRANSCRIPTIONAL REGULATOR"/>
    <property type="match status" value="1"/>
</dbReference>
<dbReference type="HOGENOM" id="CLU_000445_88_2_6"/>
<dbReference type="AlphaFoldDB" id="B8CK24"/>
<keyword evidence="1" id="KW-0805">Transcription regulation</keyword>
<name>B8CK24_SHEPW</name>
<dbReference type="InterPro" id="IPR037923">
    <property type="entry name" value="HTH-like"/>
</dbReference>
<dbReference type="Proteomes" id="UP000000753">
    <property type="component" value="Chromosome"/>
</dbReference>
<dbReference type="GO" id="GO:0003700">
    <property type="term" value="F:DNA-binding transcription factor activity"/>
    <property type="evidence" value="ECO:0007669"/>
    <property type="project" value="InterPro"/>
</dbReference>
<sequence length="294" mass="34030">MNNCDSIPNIHYRSPSKQSSGIEVMDLECFRERLNRYEFDPYQPHRVSYFCFLFISKGQGQHLIDFKYYPYQSGSVIFVNRNQVHAFDPEDLPQGTMVNVSTDFFSDSASNIRTSYFAPFHQSMASSPVLTALPEDLRESCNVLLKEVKKAIYERAEDDVVVQLLLSSLLIKLGRQRKSHLSHLSEHQKERFDLFISLVEQHFFEAREALQYAQLMHTSYKNLNQLCKSCCGRTTKQLIDLGITLEIKRKLIMDGLSVQQTADDLGFEDITHFNKYFKRLTGVTPAAFKRGNRK</sequence>
<dbReference type="RefSeq" id="WP_020911105.1">
    <property type="nucleotide sequence ID" value="NC_011566.1"/>
</dbReference>
<dbReference type="Pfam" id="PF12833">
    <property type="entry name" value="HTH_18"/>
    <property type="match status" value="1"/>
</dbReference>
<gene>
    <name evidence="5" type="ordered locus">swp_0921</name>
</gene>
<dbReference type="eggNOG" id="COG2207">
    <property type="taxonomic scope" value="Bacteria"/>
</dbReference>
<dbReference type="Gene3D" id="1.10.10.60">
    <property type="entry name" value="Homeodomain-like"/>
    <property type="match status" value="1"/>
</dbReference>
<dbReference type="Pfam" id="PF02311">
    <property type="entry name" value="AraC_binding"/>
    <property type="match status" value="1"/>
</dbReference>
<dbReference type="InterPro" id="IPR018060">
    <property type="entry name" value="HTH_AraC"/>
</dbReference>
<feature type="domain" description="HTH araC/xylS-type" evidence="4">
    <location>
        <begin position="193"/>
        <end position="291"/>
    </location>
</feature>
<dbReference type="PANTHER" id="PTHR43280:SF32">
    <property type="entry name" value="TRANSCRIPTIONAL REGULATORY PROTEIN"/>
    <property type="match status" value="1"/>
</dbReference>
<evidence type="ECO:0000256" key="2">
    <source>
        <dbReference type="ARBA" id="ARBA00023125"/>
    </source>
</evidence>
<dbReference type="PROSITE" id="PS01124">
    <property type="entry name" value="HTH_ARAC_FAMILY_2"/>
    <property type="match status" value="1"/>
</dbReference>
<keyword evidence="2" id="KW-0238">DNA-binding</keyword>
<evidence type="ECO:0000313" key="5">
    <source>
        <dbReference type="EMBL" id="ACJ27727.1"/>
    </source>
</evidence>
<dbReference type="InterPro" id="IPR009057">
    <property type="entry name" value="Homeodomain-like_sf"/>
</dbReference>
<organism evidence="5 6">
    <name type="scientific">Shewanella piezotolerans (strain WP3 / JCM 13877)</name>
    <dbReference type="NCBI Taxonomy" id="225849"/>
    <lineage>
        <taxon>Bacteria</taxon>
        <taxon>Pseudomonadati</taxon>
        <taxon>Pseudomonadota</taxon>
        <taxon>Gammaproteobacteria</taxon>
        <taxon>Alteromonadales</taxon>
        <taxon>Shewanellaceae</taxon>
        <taxon>Shewanella</taxon>
    </lineage>
</organism>
<evidence type="ECO:0000256" key="1">
    <source>
        <dbReference type="ARBA" id="ARBA00023015"/>
    </source>
</evidence>
<accession>B8CK24</accession>
<evidence type="ECO:0000256" key="3">
    <source>
        <dbReference type="ARBA" id="ARBA00023163"/>
    </source>
</evidence>
<evidence type="ECO:0000259" key="4">
    <source>
        <dbReference type="PROSITE" id="PS01124"/>
    </source>
</evidence>
<evidence type="ECO:0000313" key="6">
    <source>
        <dbReference type="Proteomes" id="UP000000753"/>
    </source>
</evidence>
<dbReference type="SMART" id="SM00342">
    <property type="entry name" value="HTH_ARAC"/>
    <property type="match status" value="1"/>
</dbReference>
<keyword evidence="6" id="KW-1185">Reference proteome</keyword>